<gene>
    <name evidence="1" type="ORF">L2E82_46529</name>
</gene>
<dbReference type="Proteomes" id="UP001055811">
    <property type="component" value="Linkage Group LG09"/>
</dbReference>
<proteinExistence type="predicted"/>
<organism evidence="1 2">
    <name type="scientific">Cichorium intybus</name>
    <name type="common">Chicory</name>
    <dbReference type="NCBI Taxonomy" id="13427"/>
    <lineage>
        <taxon>Eukaryota</taxon>
        <taxon>Viridiplantae</taxon>
        <taxon>Streptophyta</taxon>
        <taxon>Embryophyta</taxon>
        <taxon>Tracheophyta</taxon>
        <taxon>Spermatophyta</taxon>
        <taxon>Magnoliopsida</taxon>
        <taxon>eudicotyledons</taxon>
        <taxon>Gunneridae</taxon>
        <taxon>Pentapetalae</taxon>
        <taxon>asterids</taxon>
        <taxon>campanulids</taxon>
        <taxon>Asterales</taxon>
        <taxon>Asteraceae</taxon>
        <taxon>Cichorioideae</taxon>
        <taxon>Cichorieae</taxon>
        <taxon>Cichoriinae</taxon>
        <taxon>Cichorium</taxon>
    </lineage>
</organism>
<accession>A0ACB8YTM8</accession>
<name>A0ACB8YTM8_CICIN</name>
<reference evidence="1 2" key="2">
    <citation type="journal article" date="2022" name="Mol. Ecol. Resour.">
        <title>The genomes of chicory, endive, great burdock and yacon provide insights into Asteraceae paleo-polyploidization history and plant inulin production.</title>
        <authorList>
            <person name="Fan W."/>
            <person name="Wang S."/>
            <person name="Wang H."/>
            <person name="Wang A."/>
            <person name="Jiang F."/>
            <person name="Liu H."/>
            <person name="Zhao H."/>
            <person name="Xu D."/>
            <person name="Zhang Y."/>
        </authorList>
    </citation>
    <scope>NUCLEOTIDE SEQUENCE [LARGE SCALE GENOMIC DNA]</scope>
    <source>
        <strain evidence="2">cv. Punajuju</strain>
        <tissue evidence="1">Leaves</tissue>
    </source>
</reference>
<sequence>MSYRSTRGVYTGRVEESELTVFIFPAHTGRVCGHGSCTSDGLHCFDFPAHTGRAWPHGACSDKLGEREDWSQGTILREDSRDCPGPSNKRTKTLSRKRNTRRNVQQPPPERTPSPSPYLPEHWEVVFETDQQRNRFQNLLQRQFVSQKFAHPDSLRDMFVFDGVQTLFNNIGWTEILNIHAPSYARPPREILSSLNYADDILSFRLNNHTYRIHADQISELVGQDLTRTVDIYKVKAHSRYDPSNIWGAITDHDDYTASAAKASSIIHPVLRVAHRILASIIFPREERSTVNSLELRLLYHMIANSKNKPHFGKCIGHRLLETARSTRGQIHCGGILTLIVQSPAIGLIFSPEEQVLPGGLFLSTAAFESARMFTRSPTGFTWAKPEHLDGDPIWVDCADSLSFDEPVLKTDWLLTDLRSTTPSQRHDVRGASSSAAPAPPSSFFQEDGASSVDDRLTRLEENLSGLRTDFNTFRTAYNTNWGTQQQYWEQQARNWEQQQKQHQEILVDAKREKVQRSLEWIGALEAWSGAWSIVWKFVELKLEEKWSYRPTRVVTPHTGRVTPPEDCLAFEDTPHGSCYPTRVV</sequence>
<protein>
    <submittedName>
        <fullName evidence="1">Uncharacterized protein</fullName>
    </submittedName>
</protein>
<evidence type="ECO:0000313" key="2">
    <source>
        <dbReference type="Proteomes" id="UP001055811"/>
    </source>
</evidence>
<dbReference type="EMBL" id="CM042017">
    <property type="protein sequence ID" value="KAI3688738.1"/>
    <property type="molecule type" value="Genomic_DNA"/>
</dbReference>
<comment type="caution">
    <text evidence="1">The sequence shown here is derived from an EMBL/GenBank/DDBJ whole genome shotgun (WGS) entry which is preliminary data.</text>
</comment>
<reference evidence="2" key="1">
    <citation type="journal article" date="2022" name="Mol. Ecol. Resour.">
        <title>The genomes of chicory, endive, great burdock and yacon provide insights into Asteraceae palaeo-polyploidization history and plant inulin production.</title>
        <authorList>
            <person name="Fan W."/>
            <person name="Wang S."/>
            <person name="Wang H."/>
            <person name="Wang A."/>
            <person name="Jiang F."/>
            <person name="Liu H."/>
            <person name="Zhao H."/>
            <person name="Xu D."/>
            <person name="Zhang Y."/>
        </authorList>
    </citation>
    <scope>NUCLEOTIDE SEQUENCE [LARGE SCALE GENOMIC DNA]</scope>
    <source>
        <strain evidence="2">cv. Punajuju</strain>
    </source>
</reference>
<evidence type="ECO:0000313" key="1">
    <source>
        <dbReference type="EMBL" id="KAI3688738.1"/>
    </source>
</evidence>
<keyword evidence="2" id="KW-1185">Reference proteome</keyword>